<evidence type="ECO:0000313" key="10">
    <source>
        <dbReference type="Proteomes" id="UP000003653"/>
    </source>
</evidence>
<gene>
    <name evidence="9" type="primary">eccE</name>
    <name evidence="9" type="ORF">HMPREF0591_1422</name>
</gene>
<comment type="similarity">
    <text evidence="2">Belongs to the EccE family.</text>
</comment>
<feature type="domain" description="Type VII secretion system protein EccE" evidence="8">
    <location>
        <begin position="176"/>
        <end position="247"/>
    </location>
</feature>
<keyword evidence="5 7" id="KW-1133">Transmembrane helix</keyword>
<dbReference type="RefSeq" id="WP_007170443.1">
    <property type="nucleotide sequence ID" value="NZ_GG770556.1"/>
</dbReference>
<dbReference type="Pfam" id="PF11203">
    <property type="entry name" value="EccE"/>
    <property type="match status" value="1"/>
</dbReference>
<dbReference type="AlphaFoldDB" id="D5P5H8"/>
<evidence type="ECO:0000256" key="7">
    <source>
        <dbReference type="SAM" id="Phobius"/>
    </source>
</evidence>
<evidence type="ECO:0000259" key="8">
    <source>
        <dbReference type="Pfam" id="PF11203"/>
    </source>
</evidence>
<evidence type="ECO:0000256" key="1">
    <source>
        <dbReference type="ARBA" id="ARBA00004236"/>
    </source>
</evidence>
<name>D5P5H8_9MYCO</name>
<proteinExistence type="inferred from homology"/>
<keyword evidence="4 7" id="KW-0812">Transmembrane</keyword>
<dbReference type="GO" id="GO:0005886">
    <property type="term" value="C:plasma membrane"/>
    <property type="evidence" value="ECO:0007669"/>
    <property type="project" value="UniProtKB-SubCell"/>
</dbReference>
<protein>
    <submittedName>
        <fullName evidence="9">Type VII secretion protein EccE</fullName>
    </submittedName>
</protein>
<dbReference type="EMBL" id="ADNV01000102">
    <property type="protein sequence ID" value="EFG78655.1"/>
    <property type="molecule type" value="Genomic_DNA"/>
</dbReference>
<evidence type="ECO:0000256" key="5">
    <source>
        <dbReference type="ARBA" id="ARBA00022989"/>
    </source>
</evidence>
<keyword evidence="6 7" id="KW-0472">Membrane</keyword>
<dbReference type="NCBIfam" id="TIGR03923">
    <property type="entry name" value="T7SS_EccE"/>
    <property type="match status" value="1"/>
</dbReference>
<keyword evidence="3" id="KW-1003">Cell membrane</keyword>
<dbReference type="InterPro" id="IPR021368">
    <property type="entry name" value="T7SS_EccE"/>
</dbReference>
<evidence type="ECO:0000256" key="2">
    <source>
        <dbReference type="ARBA" id="ARBA00007759"/>
    </source>
</evidence>
<dbReference type="eggNOG" id="ENOG5032GIB">
    <property type="taxonomic scope" value="Bacteria"/>
</dbReference>
<evidence type="ECO:0000256" key="6">
    <source>
        <dbReference type="ARBA" id="ARBA00023136"/>
    </source>
</evidence>
<accession>D5P5H8</accession>
<evidence type="ECO:0000313" key="9">
    <source>
        <dbReference type="EMBL" id="EFG78655.1"/>
    </source>
</evidence>
<dbReference type="HOGENOM" id="CLU_040158_0_0_11"/>
<comment type="caution">
    <text evidence="9">The sequence shown here is derived from an EMBL/GenBank/DDBJ whole genome shotgun (WGS) entry which is preliminary data.</text>
</comment>
<comment type="subcellular location">
    <subcellularLocation>
        <location evidence="1">Cell membrane</location>
    </subcellularLocation>
</comment>
<dbReference type="InterPro" id="IPR050051">
    <property type="entry name" value="EccE_dom"/>
</dbReference>
<sequence length="581" mass="62944">MKARPVTVHPALGAVLGAEVIGIAAFATLPTYRYGWWPATAITVVALILLAVTVHRRNAAIWVRDRSRWLRGRRHTTAAGAAVDISHGGGVYGVRTADNEAVTMIEVDGRAYSPTYLRGSTLSLTDNLLPLNVVMGLMEQPGGLHLGVDIVSAGYRVRPGTGYPHLYSTLLADRGAAGQRSTHLIVRLDITESVRGLMYRRSIGSAAAAATERIVKALEQEGCRARALSAQEQDAMLDKLSMGLARPPERPVVVDDAEDSEDLETAMTATSAPLIAVGSRHRRNGRAEAASPRAQVVRPTAEVGWKSINAKPGYVTSYYFSPEDITTESFNQMWSLRSDDLVHVMMLRKKPGGPVAVSALVRTNDPRPPEQPPTLFLNPLPGSQYDAALRAAPTSQPASDLPVRVLSGPEDLQLPVGPTGILVGAALRDDKAAWPPIQRDDLVMWTLTDPAQPTRIVMDTSDFYVRQLLIRAAAAGERIAIYSREPDRWYSVSQTNIAVVEARRPAEFVPTMIVNDRATIAPQAGLSSTVITVGRSPADAMVPDIRFDQTSQSTVRITTATRAVDVSMVVFRQEQTWTGSD</sequence>
<feature type="transmembrane region" description="Helical" evidence="7">
    <location>
        <begin position="12"/>
        <end position="29"/>
    </location>
</feature>
<organism evidence="9 10">
    <name type="scientific">Mycobacterium parascrofulaceum ATCC BAA-614</name>
    <dbReference type="NCBI Taxonomy" id="525368"/>
    <lineage>
        <taxon>Bacteria</taxon>
        <taxon>Bacillati</taxon>
        <taxon>Actinomycetota</taxon>
        <taxon>Actinomycetes</taxon>
        <taxon>Mycobacteriales</taxon>
        <taxon>Mycobacteriaceae</taxon>
        <taxon>Mycobacterium</taxon>
        <taxon>Mycobacterium simiae complex</taxon>
    </lineage>
</organism>
<evidence type="ECO:0000256" key="4">
    <source>
        <dbReference type="ARBA" id="ARBA00022692"/>
    </source>
</evidence>
<keyword evidence="10" id="KW-1185">Reference proteome</keyword>
<dbReference type="Proteomes" id="UP000003653">
    <property type="component" value="Unassembled WGS sequence"/>
</dbReference>
<evidence type="ECO:0000256" key="3">
    <source>
        <dbReference type="ARBA" id="ARBA00022475"/>
    </source>
</evidence>
<feature type="transmembrane region" description="Helical" evidence="7">
    <location>
        <begin position="35"/>
        <end position="54"/>
    </location>
</feature>
<reference evidence="9 10" key="1">
    <citation type="submission" date="2010-04" db="EMBL/GenBank/DDBJ databases">
        <authorList>
            <person name="Muzny D."/>
            <person name="Qin X."/>
            <person name="Deng J."/>
            <person name="Jiang H."/>
            <person name="Liu Y."/>
            <person name="Qu J."/>
            <person name="Song X.-Z."/>
            <person name="Zhang L."/>
            <person name="Thornton R."/>
            <person name="Coyle M."/>
            <person name="Francisco L."/>
            <person name="Jackson L."/>
            <person name="Javaid M."/>
            <person name="Korchina V."/>
            <person name="Kovar C."/>
            <person name="Mata R."/>
            <person name="Mathew T."/>
            <person name="Ngo R."/>
            <person name="Nguyen L."/>
            <person name="Nguyen N."/>
            <person name="Okwuonu G."/>
            <person name="Ongeri F."/>
            <person name="Pham C."/>
            <person name="Simmons D."/>
            <person name="Wilczek-Boney K."/>
            <person name="Hale W."/>
            <person name="Jakkamsetti A."/>
            <person name="Pham P."/>
            <person name="Ruth R."/>
            <person name="San Lucas F."/>
            <person name="Warren J."/>
            <person name="Zhang J."/>
            <person name="Zhao Z."/>
            <person name="Zhou C."/>
            <person name="Zhu D."/>
            <person name="Lee S."/>
            <person name="Bess C."/>
            <person name="Blankenburg K."/>
            <person name="Forbes L."/>
            <person name="Fu Q."/>
            <person name="Gubbala S."/>
            <person name="Hirani K."/>
            <person name="Jayaseelan J.C."/>
            <person name="Lara F."/>
            <person name="Munidasa M."/>
            <person name="Palculict T."/>
            <person name="Patil S."/>
            <person name="Pu L.-L."/>
            <person name="Saada N."/>
            <person name="Tang L."/>
            <person name="Weissenberger G."/>
            <person name="Zhu Y."/>
            <person name="Hemphill L."/>
            <person name="Shang Y."/>
            <person name="Youmans B."/>
            <person name="Ayvaz T."/>
            <person name="Ross M."/>
            <person name="Santibanez J."/>
            <person name="Aqrawi P."/>
            <person name="Gross S."/>
            <person name="Joshi V."/>
            <person name="Fowler G."/>
            <person name="Nazareth L."/>
            <person name="Reid J."/>
            <person name="Worley K."/>
            <person name="Petrosino J."/>
            <person name="Highlander S."/>
            <person name="Gibbs R."/>
        </authorList>
    </citation>
    <scope>NUCLEOTIDE SEQUENCE [LARGE SCALE GENOMIC DNA]</scope>
    <source>
        <strain evidence="9 10">ATCC BAA-614</strain>
    </source>
</reference>